<evidence type="ECO:0000313" key="1">
    <source>
        <dbReference type="EMBL" id="GAA2718849.1"/>
    </source>
</evidence>
<comment type="caution">
    <text evidence="1">The sequence shown here is derived from an EMBL/GenBank/DDBJ whole genome shotgun (WGS) entry which is preliminary data.</text>
</comment>
<organism evidence="1 2">
    <name type="scientific">Actinocorallia aurantiaca</name>
    <dbReference type="NCBI Taxonomy" id="46204"/>
    <lineage>
        <taxon>Bacteria</taxon>
        <taxon>Bacillati</taxon>
        <taxon>Actinomycetota</taxon>
        <taxon>Actinomycetes</taxon>
        <taxon>Streptosporangiales</taxon>
        <taxon>Thermomonosporaceae</taxon>
        <taxon>Actinocorallia</taxon>
    </lineage>
</organism>
<evidence type="ECO:0000313" key="2">
    <source>
        <dbReference type="Proteomes" id="UP001501842"/>
    </source>
</evidence>
<proteinExistence type="predicted"/>
<dbReference type="EMBL" id="BAAATZ010000002">
    <property type="protein sequence ID" value="GAA2718849.1"/>
    <property type="molecule type" value="Genomic_DNA"/>
</dbReference>
<reference evidence="2" key="1">
    <citation type="journal article" date="2019" name="Int. J. Syst. Evol. Microbiol.">
        <title>The Global Catalogue of Microorganisms (GCM) 10K type strain sequencing project: providing services to taxonomists for standard genome sequencing and annotation.</title>
        <authorList>
            <consortium name="The Broad Institute Genomics Platform"/>
            <consortium name="The Broad Institute Genome Sequencing Center for Infectious Disease"/>
            <person name="Wu L."/>
            <person name="Ma J."/>
        </authorList>
    </citation>
    <scope>NUCLEOTIDE SEQUENCE [LARGE SCALE GENOMIC DNA]</scope>
    <source>
        <strain evidence="2">JCM 8201</strain>
    </source>
</reference>
<gene>
    <name evidence="1" type="ORF">GCM10010439_02810</name>
</gene>
<keyword evidence="2" id="KW-1185">Reference proteome</keyword>
<protein>
    <submittedName>
        <fullName evidence="1">Uncharacterized protein</fullName>
    </submittedName>
</protein>
<name>A0ABP6GBI3_9ACTN</name>
<sequence>MDNEGFDRDLAMEPRLFMPGLFFRPGMLEFRLFMPGLFFRPGMLESRMLPVRPLVFSRNFRLTSLGVLRTERRMDTFPPPNS</sequence>
<dbReference type="Proteomes" id="UP001501842">
    <property type="component" value="Unassembled WGS sequence"/>
</dbReference>
<accession>A0ABP6GBI3</accession>